<comment type="similarity">
    <text evidence="3">Belongs to the nurim family.</text>
</comment>
<feature type="transmembrane region" description="Helical" evidence="12">
    <location>
        <begin position="114"/>
        <end position="139"/>
    </location>
</feature>
<keyword evidence="9 12" id="KW-1133">Transmembrane helix</keyword>
<evidence type="ECO:0000256" key="10">
    <source>
        <dbReference type="ARBA" id="ARBA00023136"/>
    </source>
</evidence>
<gene>
    <name evidence="14" type="primary">mddA</name>
    <name evidence="14" type="ORF">ACFOND_06805</name>
</gene>
<evidence type="ECO:0000256" key="9">
    <source>
        <dbReference type="ARBA" id="ARBA00022989"/>
    </source>
</evidence>
<feature type="transmembrane region" description="Helical" evidence="12">
    <location>
        <begin position="172"/>
        <end position="188"/>
    </location>
</feature>
<evidence type="ECO:0000256" key="6">
    <source>
        <dbReference type="ARBA" id="ARBA00022679"/>
    </source>
</evidence>
<dbReference type="RefSeq" id="WP_290282650.1">
    <property type="nucleotide sequence ID" value="NZ_JAUFQI010000001.1"/>
</dbReference>
<protein>
    <recommendedName>
        <fullName evidence="4">methanethiol S-methyltransferase</fullName>
        <ecNumber evidence="4">2.1.1.334</ecNumber>
    </recommendedName>
</protein>
<feature type="transmembrane region" description="Helical" evidence="12">
    <location>
        <begin position="44"/>
        <end position="64"/>
    </location>
</feature>
<comment type="subcellular location">
    <subcellularLocation>
        <location evidence="2">Membrane</location>
        <topology evidence="2">Multi-pass membrane protein</topology>
    </subcellularLocation>
</comment>
<name>A0ABV7WQ04_9GAMM</name>
<dbReference type="Pfam" id="PF07298">
    <property type="entry name" value="NnrU"/>
    <property type="match status" value="1"/>
</dbReference>
<feature type="transmembrane region" description="Helical" evidence="12">
    <location>
        <begin position="85"/>
        <end position="102"/>
    </location>
</feature>
<keyword evidence="8 12" id="KW-0812">Transmembrane</keyword>
<comment type="function">
    <text evidence="1">Catalyzes the methylation of methanethiol (MeSH) to yield dimethylsulphide (DMS).</text>
</comment>
<dbReference type="EMBL" id="JBHRYN010000008">
    <property type="protein sequence ID" value="MFC3701348.1"/>
    <property type="molecule type" value="Genomic_DNA"/>
</dbReference>
<evidence type="ECO:0000256" key="12">
    <source>
        <dbReference type="SAM" id="Phobius"/>
    </source>
</evidence>
<reference evidence="15" key="1">
    <citation type="journal article" date="2019" name="Int. J. Syst. Evol. Microbiol.">
        <title>The Global Catalogue of Microorganisms (GCM) 10K type strain sequencing project: providing services to taxonomists for standard genome sequencing and annotation.</title>
        <authorList>
            <consortium name="The Broad Institute Genomics Platform"/>
            <consortium name="The Broad Institute Genome Sequencing Center for Infectious Disease"/>
            <person name="Wu L."/>
            <person name="Ma J."/>
        </authorList>
    </citation>
    <scope>NUCLEOTIDE SEQUENCE [LARGE SCALE GENOMIC DNA]</scope>
    <source>
        <strain evidence="15">CECT 8288</strain>
    </source>
</reference>
<evidence type="ECO:0000256" key="4">
    <source>
        <dbReference type="ARBA" id="ARBA00012149"/>
    </source>
</evidence>
<dbReference type="Proteomes" id="UP001595710">
    <property type="component" value="Unassembled WGS sequence"/>
</dbReference>
<evidence type="ECO:0000313" key="15">
    <source>
        <dbReference type="Proteomes" id="UP001595710"/>
    </source>
</evidence>
<accession>A0ABV7WQ04</accession>
<evidence type="ECO:0000259" key="13">
    <source>
        <dbReference type="Pfam" id="PF07298"/>
    </source>
</evidence>
<evidence type="ECO:0000313" key="14">
    <source>
        <dbReference type="EMBL" id="MFC3701348.1"/>
    </source>
</evidence>
<dbReference type="InterPro" id="IPR054700">
    <property type="entry name" value="MddA"/>
</dbReference>
<dbReference type="PANTHER" id="PTHR31040:SF1">
    <property type="entry name" value="NURIM"/>
    <property type="match status" value="1"/>
</dbReference>
<dbReference type="EC" id="2.1.1.334" evidence="4"/>
<evidence type="ECO:0000256" key="2">
    <source>
        <dbReference type="ARBA" id="ARBA00004141"/>
    </source>
</evidence>
<comment type="caution">
    <text evidence="14">The sequence shown here is derived from an EMBL/GenBank/DDBJ whole genome shotgun (WGS) entry which is preliminary data.</text>
</comment>
<keyword evidence="10 12" id="KW-0472">Membrane</keyword>
<evidence type="ECO:0000256" key="5">
    <source>
        <dbReference type="ARBA" id="ARBA00022603"/>
    </source>
</evidence>
<dbReference type="InterPro" id="IPR009915">
    <property type="entry name" value="NnrU_dom"/>
</dbReference>
<evidence type="ECO:0000256" key="7">
    <source>
        <dbReference type="ARBA" id="ARBA00022691"/>
    </source>
</evidence>
<keyword evidence="15" id="KW-1185">Reference proteome</keyword>
<keyword evidence="7" id="KW-0949">S-adenosyl-L-methionine</keyword>
<dbReference type="InterPro" id="IPR033580">
    <property type="entry name" value="Nurim-like"/>
</dbReference>
<dbReference type="GO" id="GO:0032259">
    <property type="term" value="P:methylation"/>
    <property type="evidence" value="ECO:0007669"/>
    <property type="project" value="UniProtKB-KW"/>
</dbReference>
<evidence type="ECO:0000256" key="8">
    <source>
        <dbReference type="ARBA" id="ARBA00022692"/>
    </source>
</evidence>
<sequence length="242" mass="27557">MRLIYFIYGITCYLIFFLTFLYAIGFVGNFVVPKSMDTGPEVPIGIALVINMLLLGVFAVQHSVMARRDFKKFWTKIIPTEIERNTYVLLSSLALALIFWQWRPMGGVIWDVSGTALGSVLIGISLIGWTFVLISTFLLNHFELLGLSQAYSNLTGKTFESSKFRTPGFYKFVRHPIYFGFTVAFWATPVMSTAHLVFAIGTLGYTLVGIYLEEKDLIFVYGEEYKKYKSKVSMLIPLPNRR</sequence>
<dbReference type="Gene3D" id="1.20.120.1630">
    <property type="match status" value="1"/>
</dbReference>
<feature type="transmembrane region" description="Helical" evidence="12">
    <location>
        <begin position="12"/>
        <end position="32"/>
    </location>
</feature>
<dbReference type="GO" id="GO:0008168">
    <property type="term" value="F:methyltransferase activity"/>
    <property type="evidence" value="ECO:0007669"/>
    <property type="project" value="UniProtKB-KW"/>
</dbReference>
<evidence type="ECO:0000256" key="11">
    <source>
        <dbReference type="ARBA" id="ARBA00048134"/>
    </source>
</evidence>
<evidence type="ECO:0000256" key="3">
    <source>
        <dbReference type="ARBA" id="ARBA00010631"/>
    </source>
</evidence>
<dbReference type="NCBIfam" id="NF045656">
    <property type="entry name" value="MeththiolMtaseMddA"/>
    <property type="match status" value="1"/>
</dbReference>
<evidence type="ECO:0000256" key="1">
    <source>
        <dbReference type="ARBA" id="ARBA00002096"/>
    </source>
</evidence>
<keyword evidence="5 14" id="KW-0489">Methyltransferase</keyword>
<dbReference type="PANTHER" id="PTHR31040">
    <property type="entry name" value="NURIM"/>
    <property type="match status" value="1"/>
</dbReference>
<comment type="catalytic activity">
    <reaction evidence="11">
        <text>methanethiol + S-adenosyl-L-methionine = dimethyl sulfide + S-adenosyl-L-homocysteine + H(+)</text>
        <dbReference type="Rhea" id="RHEA:50428"/>
        <dbReference type="ChEBI" id="CHEBI:15378"/>
        <dbReference type="ChEBI" id="CHEBI:16007"/>
        <dbReference type="ChEBI" id="CHEBI:17437"/>
        <dbReference type="ChEBI" id="CHEBI:57856"/>
        <dbReference type="ChEBI" id="CHEBI:59789"/>
        <dbReference type="EC" id="2.1.1.334"/>
    </reaction>
</comment>
<feature type="domain" description="NnrU" evidence="13">
    <location>
        <begin position="53"/>
        <end position="216"/>
    </location>
</feature>
<keyword evidence="6 14" id="KW-0808">Transferase</keyword>
<organism evidence="14 15">
    <name type="scientific">Reinekea marina</name>
    <dbReference type="NCBI Taxonomy" id="1310421"/>
    <lineage>
        <taxon>Bacteria</taxon>
        <taxon>Pseudomonadati</taxon>
        <taxon>Pseudomonadota</taxon>
        <taxon>Gammaproteobacteria</taxon>
        <taxon>Oceanospirillales</taxon>
        <taxon>Saccharospirillaceae</taxon>
        <taxon>Reinekea</taxon>
    </lineage>
</organism>
<proteinExistence type="inferred from homology"/>